<comment type="pathway">
    <text evidence="1 11">Lipid metabolism; fatty acid biosynthesis.</text>
</comment>
<name>A0AAU8AEZ0_9RHOB</name>
<evidence type="ECO:0000256" key="7">
    <source>
        <dbReference type="ARBA" id="ARBA00022832"/>
    </source>
</evidence>
<dbReference type="AlphaFoldDB" id="A0AAU8AEZ0"/>
<evidence type="ECO:0000256" key="11">
    <source>
        <dbReference type="PIRNR" id="PIRNR000447"/>
    </source>
</evidence>
<dbReference type="InterPro" id="IPR016039">
    <property type="entry name" value="Thiolase-like"/>
</dbReference>
<dbReference type="Gene3D" id="3.40.47.10">
    <property type="match status" value="2"/>
</dbReference>
<keyword evidence="6 11" id="KW-0808">Transferase</keyword>
<keyword evidence="8" id="KW-0443">Lipid metabolism</keyword>
<dbReference type="PROSITE" id="PS00606">
    <property type="entry name" value="KS3_1"/>
    <property type="match status" value="1"/>
</dbReference>
<feature type="domain" description="Ketosynthase family 3 (KS3)" evidence="14">
    <location>
        <begin position="1"/>
        <end position="417"/>
    </location>
</feature>
<dbReference type="InterPro" id="IPR020841">
    <property type="entry name" value="PKS_Beta-ketoAc_synthase_dom"/>
</dbReference>
<evidence type="ECO:0000256" key="12">
    <source>
        <dbReference type="PIRSR" id="PIRSR000447-1"/>
    </source>
</evidence>
<keyword evidence="10 11" id="KW-0012">Acyltransferase</keyword>
<feature type="active site" description="For beta-ketoacyl synthase activity" evidence="12">
    <location>
        <position position="170"/>
    </location>
</feature>
<dbReference type="NCBIfam" id="TIGR03150">
    <property type="entry name" value="fabF"/>
    <property type="match status" value="1"/>
</dbReference>
<comment type="catalytic activity">
    <reaction evidence="11">
        <text>(9Z)-hexadecenoyl-[ACP] + malonyl-[ACP] + H(+) = 3-oxo-(11Z)-octadecenoyl-[ACP] + holo-[ACP] + CO2</text>
        <dbReference type="Rhea" id="RHEA:55040"/>
        <dbReference type="Rhea" id="RHEA-COMP:9623"/>
        <dbReference type="Rhea" id="RHEA-COMP:9685"/>
        <dbReference type="Rhea" id="RHEA-COMP:10800"/>
        <dbReference type="Rhea" id="RHEA-COMP:14074"/>
        <dbReference type="ChEBI" id="CHEBI:15378"/>
        <dbReference type="ChEBI" id="CHEBI:16526"/>
        <dbReference type="ChEBI" id="CHEBI:64479"/>
        <dbReference type="ChEBI" id="CHEBI:78449"/>
        <dbReference type="ChEBI" id="CHEBI:83989"/>
        <dbReference type="ChEBI" id="CHEBI:138538"/>
        <dbReference type="EC" id="2.3.1.179"/>
    </reaction>
</comment>
<evidence type="ECO:0000256" key="10">
    <source>
        <dbReference type="ARBA" id="ARBA00023315"/>
    </source>
</evidence>
<dbReference type="GO" id="GO:0006633">
    <property type="term" value="P:fatty acid biosynthetic process"/>
    <property type="evidence" value="ECO:0007669"/>
    <property type="project" value="UniProtKB-UniRule"/>
</dbReference>
<proteinExistence type="inferred from homology"/>
<evidence type="ECO:0000256" key="6">
    <source>
        <dbReference type="ARBA" id="ARBA00022679"/>
    </source>
</evidence>
<dbReference type="NCBIfam" id="NF005589">
    <property type="entry name" value="PRK07314.1"/>
    <property type="match status" value="1"/>
</dbReference>
<evidence type="ECO:0000256" key="13">
    <source>
        <dbReference type="RuleBase" id="RU003694"/>
    </source>
</evidence>
<dbReference type="NCBIfam" id="NF004970">
    <property type="entry name" value="PRK06333.1"/>
    <property type="match status" value="1"/>
</dbReference>
<accession>A0AAU8AEZ0</accession>
<protein>
    <recommendedName>
        <fullName evidence="4 11">3-oxoacyl-[acyl-carrier-protein] synthase 2</fullName>
        <ecNumber evidence="3 11">2.3.1.179</ecNumber>
    </recommendedName>
</protein>
<dbReference type="GO" id="GO:0004315">
    <property type="term" value="F:3-oxoacyl-[acyl-carrier-protein] synthase activity"/>
    <property type="evidence" value="ECO:0007669"/>
    <property type="project" value="UniProtKB-UniRule"/>
</dbReference>
<evidence type="ECO:0000313" key="15">
    <source>
        <dbReference type="EMBL" id="XCC93151.1"/>
    </source>
</evidence>
<sequence>MRRVVVTGLGLVTPLADGVEKSWERILGGQSGAGPIKGFDTTGLTTTYACEVPLGDGSDGTFNADAYLEPKEQRKVDTFILFGMAAAQQAVEDSGWMPTGKEDQERTGVLIGSGIGGLNSIANTAVMMEEKGPRRVSPFFVPGALINLISGQVSIKYGFRGPNHSVVTACSTGAHAIGDAMRLIRYGDADVMVAGGAEAAICRIGIAGFNACKALSTKRADDPTKASRPYDADRDGFVMGEGAGIVVLEEYEHAKARGAKIYAEVLGYGLSGDAYHITAPSEDGDGALRSMTAALKSAGLEPGQIDYINAHGTSTMADTIELGAVEKLLGEHASSVTMSSTKSATGHLLGAAGAIEAIFSILAIRDQVAPPTINLDNPAVETPIDLAPNAKRARKIDYALSNSFGFGGTNASVIFGKVS</sequence>
<evidence type="ECO:0000256" key="5">
    <source>
        <dbReference type="ARBA" id="ARBA00022516"/>
    </source>
</evidence>
<dbReference type="EMBL" id="CP123384">
    <property type="protein sequence ID" value="XCC93151.1"/>
    <property type="molecule type" value="Genomic_DNA"/>
</dbReference>
<dbReference type="Pfam" id="PF02801">
    <property type="entry name" value="Ketoacyl-synt_C"/>
    <property type="match status" value="1"/>
</dbReference>
<evidence type="ECO:0000256" key="8">
    <source>
        <dbReference type="ARBA" id="ARBA00023098"/>
    </source>
</evidence>
<dbReference type="InterPro" id="IPR000794">
    <property type="entry name" value="Beta-ketoacyl_synthase"/>
</dbReference>
<dbReference type="SMART" id="SM00825">
    <property type="entry name" value="PKS_KS"/>
    <property type="match status" value="1"/>
</dbReference>
<keyword evidence="7" id="KW-0276">Fatty acid metabolism</keyword>
<dbReference type="SUPFAM" id="SSF53901">
    <property type="entry name" value="Thiolase-like"/>
    <property type="match status" value="2"/>
</dbReference>
<dbReference type="RefSeq" id="WP_353471976.1">
    <property type="nucleotide sequence ID" value="NZ_CP123384.1"/>
</dbReference>
<dbReference type="PROSITE" id="PS52004">
    <property type="entry name" value="KS3_2"/>
    <property type="match status" value="1"/>
</dbReference>
<evidence type="ECO:0000256" key="2">
    <source>
        <dbReference type="ARBA" id="ARBA00008467"/>
    </source>
</evidence>
<dbReference type="FunFam" id="3.40.47.10:FF:000009">
    <property type="entry name" value="3-oxoacyl-[acyl-carrier-protein] synthase 2"/>
    <property type="match status" value="1"/>
</dbReference>
<keyword evidence="9 11" id="KW-0275">Fatty acid biosynthesis</keyword>
<dbReference type="GO" id="GO:0005829">
    <property type="term" value="C:cytosol"/>
    <property type="evidence" value="ECO:0007669"/>
    <property type="project" value="TreeGrafter"/>
</dbReference>
<evidence type="ECO:0000256" key="1">
    <source>
        <dbReference type="ARBA" id="ARBA00005194"/>
    </source>
</evidence>
<dbReference type="InterPro" id="IPR014030">
    <property type="entry name" value="Ketoacyl_synth_N"/>
</dbReference>
<evidence type="ECO:0000259" key="14">
    <source>
        <dbReference type="PROSITE" id="PS52004"/>
    </source>
</evidence>
<dbReference type="Pfam" id="PF00109">
    <property type="entry name" value="ketoacyl-synt"/>
    <property type="match status" value="1"/>
</dbReference>
<evidence type="ECO:0000256" key="4">
    <source>
        <dbReference type="ARBA" id="ARBA00014657"/>
    </source>
</evidence>
<comment type="similarity">
    <text evidence="2 11 13">Belongs to the thiolase-like superfamily. Beta-ketoacyl-ACP synthases family.</text>
</comment>
<keyword evidence="5 11" id="KW-0444">Lipid biosynthesis</keyword>
<dbReference type="InterPro" id="IPR017568">
    <property type="entry name" value="3-oxoacyl-ACP_synth-2"/>
</dbReference>
<dbReference type="PIRSF" id="PIRSF000447">
    <property type="entry name" value="KAS_II"/>
    <property type="match status" value="1"/>
</dbReference>
<dbReference type="PANTHER" id="PTHR11712">
    <property type="entry name" value="POLYKETIDE SYNTHASE-RELATED"/>
    <property type="match status" value="1"/>
</dbReference>
<dbReference type="InterPro" id="IPR018201">
    <property type="entry name" value="Ketoacyl_synth_AS"/>
</dbReference>
<comment type="function">
    <text evidence="11">Involved in the type II fatty acid elongation cycle. Catalyzes the elongation of a wide range of acyl-ACP by the addition of two carbons from malonyl-ACP to an acyl acceptor. Can efficiently catalyze the conversion of palmitoleoyl-ACP (cis-hexadec-9-enoyl-ACP) to cis-vaccenoyl-ACP (cis-octadec-11-enoyl-ACP), an essential step in the thermal regulation of fatty acid composition.</text>
</comment>
<evidence type="ECO:0000256" key="3">
    <source>
        <dbReference type="ARBA" id="ARBA00012356"/>
    </source>
</evidence>
<dbReference type="InterPro" id="IPR014031">
    <property type="entry name" value="Ketoacyl_synth_C"/>
</dbReference>
<evidence type="ECO:0000256" key="9">
    <source>
        <dbReference type="ARBA" id="ARBA00023160"/>
    </source>
</evidence>
<comment type="catalytic activity">
    <reaction evidence="11">
        <text>a fatty acyl-[ACP] + malonyl-[ACP] + H(+) = a 3-oxoacyl-[ACP] + holo-[ACP] + CO2</text>
        <dbReference type="Rhea" id="RHEA:22836"/>
        <dbReference type="Rhea" id="RHEA-COMP:9623"/>
        <dbReference type="Rhea" id="RHEA-COMP:9685"/>
        <dbReference type="Rhea" id="RHEA-COMP:9916"/>
        <dbReference type="Rhea" id="RHEA-COMP:14125"/>
        <dbReference type="ChEBI" id="CHEBI:15378"/>
        <dbReference type="ChEBI" id="CHEBI:16526"/>
        <dbReference type="ChEBI" id="CHEBI:64479"/>
        <dbReference type="ChEBI" id="CHEBI:78449"/>
        <dbReference type="ChEBI" id="CHEBI:78776"/>
        <dbReference type="ChEBI" id="CHEBI:138651"/>
    </reaction>
</comment>
<dbReference type="EC" id="2.3.1.179" evidence="3 11"/>
<dbReference type="CDD" id="cd00834">
    <property type="entry name" value="KAS_I_II"/>
    <property type="match status" value="1"/>
</dbReference>
<organism evidence="15">
    <name type="scientific">Alloyangia sp. H15</name>
    <dbReference type="NCBI Taxonomy" id="3029062"/>
    <lineage>
        <taxon>Bacteria</taxon>
        <taxon>Pseudomonadati</taxon>
        <taxon>Pseudomonadota</taxon>
        <taxon>Alphaproteobacteria</taxon>
        <taxon>Rhodobacterales</taxon>
        <taxon>Roseobacteraceae</taxon>
        <taxon>Alloyangia</taxon>
    </lineage>
</organism>
<reference evidence="15" key="1">
    <citation type="submission" date="2023-02" db="EMBL/GenBank/DDBJ databases">
        <title>Description and genomic characterization of Salipiger bruguierae sp. nov., isolated from the sediment of mangrove plant Bruguiera sexangula.</title>
        <authorList>
            <person name="Long M."/>
        </authorList>
    </citation>
    <scope>NUCLEOTIDE SEQUENCE</scope>
    <source>
        <strain evidence="15">H15</strain>
    </source>
</reference>
<gene>
    <name evidence="15" type="primary">fabF</name>
    <name evidence="15" type="ORF">PVT71_11770</name>
</gene>
<dbReference type="PANTHER" id="PTHR11712:SF321">
    <property type="entry name" value="3-OXOACYL-[ACYL-CARRIER-PROTEIN] SYNTHASE 2"/>
    <property type="match status" value="1"/>
</dbReference>